<protein>
    <recommendedName>
        <fullName evidence="2">histidine kinase</fullName>
        <ecNumber evidence="2">2.7.13.3</ecNumber>
    </recommendedName>
</protein>
<keyword evidence="8" id="KW-1133">Transmembrane helix</keyword>
<dbReference type="InterPro" id="IPR001610">
    <property type="entry name" value="PAC"/>
</dbReference>
<dbReference type="InterPro" id="IPR003594">
    <property type="entry name" value="HATPase_dom"/>
</dbReference>
<keyword evidence="5" id="KW-0418">Kinase</keyword>
<dbReference type="EMBL" id="MCGG01000020">
    <property type="protein sequence ID" value="OEJ67776.1"/>
    <property type="molecule type" value="Genomic_DNA"/>
</dbReference>
<keyword evidence="3" id="KW-0808">Transferase</keyword>
<evidence type="ECO:0000256" key="8">
    <source>
        <dbReference type="SAM" id="Phobius"/>
    </source>
</evidence>
<keyword evidence="8" id="KW-0812">Transmembrane</keyword>
<evidence type="ECO:0000256" key="5">
    <source>
        <dbReference type="ARBA" id="ARBA00022777"/>
    </source>
</evidence>
<keyword evidence="7" id="KW-0902">Two-component regulatory system</keyword>
<dbReference type="InterPro" id="IPR000014">
    <property type="entry name" value="PAS"/>
</dbReference>
<dbReference type="NCBIfam" id="TIGR00229">
    <property type="entry name" value="sensory_box"/>
    <property type="match status" value="1"/>
</dbReference>
<evidence type="ECO:0000313" key="12">
    <source>
        <dbReference type="EMBL" id="OEJ67776.1"/>
    </source>
</evidence>
<dbReference type="PRINTS" id="PR00344">
    <property type="entry name" value="BCTRLSENSOR"/>
</dbReference>
<accession>A0A1E5Q8R7</accession>
<evidence type="ECO:0000313" key="13">
    <source>
        <dbReference type="Proteomes" id="UP000095347"/>
    </source>
</evidence>
<evidence type="ECO:0000259" key="11">
    <source>
        <dbReference type="PROSITE" id="PS50113"/>
    </source>
</evidence>
<feature type="transmembrane region" description="Helical" evidence="8">
    <location>
        <begin position="165"/>
        <end position="184"/>
    </location>
</feature>
<dbReference type="Gene3D" id="3.30.450.20">
    <property type="entry name" value="PAS domain"/>
    <property type="match status" value="1"/>
</dbReference>
<evidence type="ECO:0000259" key="9">
    <source>
        <dbReference type="PROSITE" id="PS50109"/>
    </source>
</evidence>
<dbReference type="PROSITE" id="PS50112">
    <property type="entry name" value="PAS"/>
    <property type="match status" value="1"/>
</dbReference>
<dbReference type="Gene3D" id="1.10.287.130">
    <property type="match status" value="1"/>
</dbReference>
<organism evidence="12 13">
    <name type="scientific">Magnetovibrio blakemorei</name>
    <dbReference type="NCBI Taxonomy" id="28181"/>
    <lineage>
        <taxon>Bacteria</taxon>
        <taxon>Pseudomonadati</taxon>
        <taxon>Pseudomonadota</taxon>
        <taxon>Alphaproteobacteria</taxon>
        <taxon>Rhodospirillales</taxon>
        <taxon>Magnetovibrionaceae</taxon>
        <taxon>Magnetovibrio</taxon>
    </lineage>
</organism>
<evidence type="ECO:0000256" key="6">
    <source>
        <dbReference type="ARBA" id="ARBA00022840"/>
    </source>
</evidence>
<name>A0A1E5Q8R7_9PROT</name>
<keyword evidence="8" id="KW-0472">Membrane</keyword>
<dbReference type="GO" id="GO:0005524">
    <property type="term" value="F:ATP binding"/>
    <property type="evidence" value="ECO:0007669"/>
    <property type="project" value="UniProtKB-KW"/>
</dbReference>
<sequence>MAAVSIRQTNILADQTVRMYQHPLTVNNIVLKVNIGISAIQRRMNDIAVTQSRADLEKFAAEIEDIEKNLYPYFDLLSERFLGDLSTITDARKAFSDWKDSRTTVIELARAQKHSQMDSLVKAKSDESAQSLSTQMNDIGDFSRNNAADFLLESEAIHDQSVLEIVLYMAVLLIAAGAIAFYVVKTVMLTERNLKNIIVDMDRQERLFKSMFHATSDGIVLTDTDRKIIMANKGMRTTFGYEEHELLGHKTSILYESIEEFERQGRIRFNMSAEEKAKPYVVRYRHKDGHVFPGETIGTIIKDENGEVLSFLGVMRDISERVTMEETLRHAQKMESLGNLAGGIAHDVNNMLLPIISLSEMTLKDVPEESQAHKRLEKVIQAGIAAKQLIASILTFSHRSDLKVKKEKVNIVSVIEDALKCLRPLVPSNISMTDNLDPNTGHVFCDKFQIGNILNYLTTNSIDSIEDRVGSIHVSVSQTTLTPPLADKIGKLAPGKYAHISFSDTGCGIDADNMVKIFDPFFTTKDVGKGTGLGLSMAYGIIERHGGVINVSSQVDAGTTFEIYLPLMDQSGS</sequence>
<dbReference type="SUPFAM" id="SSF47384">
    <property type="entry name" value="Homodimeric domain of signal transducing histidine kinase"/>
    <property type="match status" value="1"/>
</dbReference>
<dbReference type="CDD" id="cd00130">
    <property type="entry name" value="PAS"/>
    <property type="match status" value="1"/>
</dbReference>
<dbReference type="SMART" id="SM00091">
    <property type="entry name" value="PAS"/>
    <property type="match status" value="1"/>
</dbReference>
<dbReference type="SMART" id="SM00387">
    <property type="entry name" value="HATPase_c"/>
    <property type="match status" value="1"/>
</dbReference>
<dbReference type="SUPFAM" id="SSF55874">
    <property type="entry name" value="ATPase domain of HSP90 chaperone/DNA topoisomerase II/histidine kinase"/>
    <property type="match status" value="1"/>
</dbReference>
<comment type="caution">
    <text evidence="12">The sequence shown here is derived from an EMBL/GenBank/DDBJ whole genome shotgun (WGS) entry which is preliminary data.</text>
</comment>
<feature type="domain" description="PAC" evidence="11">
    <location>
        <begin position="278"/>
        <end position="330"/>
    </location>
</feature>
<dbReference type="Pfam" id="PF02518">
    <property type="entry name" value="HATPase_c"/>
    <property type="match status" value="1"/>
</dbReference>
<dbReference type="AlphaFoldDB" id="A0A1E5Q8R7"/>
<keyword evidence="4" id="KW-0547">Nucleotide-binding</keyword>
<dbReference type="SUPFAM" id="SSF55785">
    <property type="entry name" value="PYP-like sensor domain (PAS domain)"/>
    <property type="match status" value="1"/>
</dbReference>
<evidence type="ECO:0000256" key="2">
    <source>
        <dbReference type="ARBA" id="ARBA00012438"/>
    </source>
</evidence>
<feature type="domain" description="Histidine kinase" evidence="9">
    <location>
        <begin position="343"/>
        <end position="569"/>
    </location>
</feature>
<dbReference type="Proteomes" id="UP000095347">
    <property type="component" value="Unassembled WGS sequence"/>
</dbReference>
<evidence type="ECO:0000256" key="1">
    <source>
        <dbReference type="ARBA" id="ARBA00000085"/>
    </source>
</evidence>
<dbReference type="Pfam" id="PF13426">
    <property type="entry name" value="PAS_9"/>
    <property type="match status" value="1"/>
</dbReference>
<dbReference type="InterPro" id="IPR004358">
    <property type="entry name" value="Sig_transdc_His_kin-like_C"/>
</dbReference>
<dbReference type="GO" id="GO:0000155">
    <property type="term" value="F:phosphorelay sensor kinase activity"/>
    <property type="evidence" value="ECO:0007669"/>
    <property type="project" value="InterPro"/>
</dbReference>
<comment type="catalytic activity">
    <reaction evidence="1">
        <text>ATP + protein L-histidine = ADP + protein N-phospho-L-histidine.</text>
        <dbReference type="EC" id="2.7.13.3"/>
    </reaction>
</comment>
<dbReference type="STRING" id="28181.BEN30_08600"/>
<evidence type="ECO:0000256" key="4">
    <source>
        <dbReference type="ARBA" id="ARBA00022741"/>
    </source>
</evidence>
<evidence type="ECO:0000256" key="7">
    <source>
        <dbReference type="ARBA" id="ARBA00023012"/>
    </source>
</evidence>
<feature type="domain" description="PAS" evidence="10">
    <location>
        <begin position="204"/>
        <end position="260"/>
    </location>
</feature>
<dbReference type="InterPro" id="IPR036097">
    <property type="entry name" value="HisK_dim/P_sf"/>
</dbReference>
<dbReference type="PANTHER" id="PTHR43065:SF46">
    <property type="entry name" value="C4-DICARBOXYLATE TRANSPORT SENSOR PROTEIN DCTB"/>
    <property type="match status" value="1"/>
</dbReference>
<evidence type="ECO:0000259" key="10">
    <source>
        <dbReference type="PROSITE" id="PS50112"/>
    </source>
</evidence>
<keyword evidence="13" id="KW-1185">Reference proteome</keyword>
<keyword evidence="6" id="KW-0067">ATP-binding</keyword>
<proteinExistence type="predicted"/>
<dbReference type="PANTHER" id="PTHR43065">
    <property type="entry name" value="SENSOR HISTIDINE KINASE"/>
    <property type="match status" value="1"/>
</dbReference>
<dbReference type="PROSITE" id="PS50109">
    <property type="entry name" value="HIS_KIN"/>
    <property type="match status" value="1"/>
</dbReference>
<dbReference type="InterPro" id="IPR000700">
    <property type="entry name" value="PAS-assoc_C"/>
</dbReference>
<dbReference type="PROSITE" id="PS50113">
    <property type="entry name" value="PAC"/>
    <property type="match status" value="1"/>
</dbReference>
<dbReference type="Gene3D" id="3.30.565.10">
    <property type="entry name" value="Histidine kinase-like ATPase, C-terminal domain"/>
    <property type="match status" value="1"/>
</dbReference>
<gene>
    <name evidence="12" type="ORF">BEN30_08600</name>
</gene>
<evidence type="ECO:0000256" key="3">
    <source>
        <dbReference type="ARBA" id="ARBA00022679"/>
    </source>
</evidence>
<dbReference type="InterPro" id="IPR035965">
    <property type="entry name" value="PAS-like_dom_sf"/>
</dbReference>
<dbReference type="InterPro" id="IPR036890">
    <property type="entry name" value="HATPase_C_sf"/>
</dbReference>
<reference evidence="13" key="1">
    <citation type="submission" date="2016-07" db="EMBL/GenBank/DDBJ databases">
        <authorList>
            <person name="Florea S."/>
            <person name="Webb J.S."/>
            <person name="Jaromczyk J."/>
            <person name="Schardl C.L."/>
        </authorList>
    </citation>
    <scope>NUCLEOTIDE SEQUENCE [LARGE SCALE GENOMIC DNA]</scope>
    <source>
        <strain evidence="13">MV-1</strain>
    </source>
</reference>
<dbReference type="EC" id="2.7.13.3" evidence="2"/>
<dbReference type="SMART" id="SM00086">
    <property type="entry name" value="PAC"/>
    <property type="match status" value="1"/>
</dbReference>
<dbReference type="InterPro" id="IPR005467">
    <property type="entry name" value="His_kinase_dom"/>
</dbReference>